<dbReference type="SMART" id="SM00308">
    <property type="entry name" value="LH2"/>
    <property type="match status" value="1"/>
</dbReference>
<dbReference type="OMA" id="SIDANYH"/>
<dbReference type="STRING" id="32507.ENSNBRP00000023218"/>
<comment type="caution">
    <text evidence="1">Lacks conserved residue(s) required for the propagation of feature annotation.</text>
</comment>
<evidence type="ECO:0000313" key="4">
    <source>
        <dbReference type="Proteomes" id="UP000261580"/>
    </source>
</evidence>
<evidence type="ECO:0000259" key="2">
    <source>
        <dbReference type="PROSITE" id="PS50095"/>
    </source>
</evidence>
<dbReference type="Bgee" id="ENSNBRG00000017726">
    <property type="expression patterns" value="Expressed in brain"/>
</dbReference>
<dbReference type="Gene3D" id="2.60.60.20">
    <property type="entry name" value="PLAT/LH2 domain"/>
    <property type="match status" value="1"/>
</dbReference>
<protein>
    <recommendedName>
        <fullName evidence="2">PLAT domain-containing protein</fullName>
    </recommendedName>
</protein>
<dbReference type="PROSITE" id="PS50095">
    <property type="entry name" value="PLAT"/>
    <property type="match status" value="1"/>
</dbReference>
<reference evidence="3" key="2">
    <citation type="submission" date="2025-09" db="UniProtKB">
        <authorList>
            <consortium name="Ensembl"/>
        </authorList>
    </citation>
    <scope>IDENTIFICATION</scope>
</reference>
<reference evidence="3" key="1">
    <citation type="submission" date="2025-08" db="UniProtKB">
        <authorList>
            <consortium name="Ensembl"/>
        </authorList>
    </citation>
    <scope>IDENTIFICATION</scope>
</reference>
<organism evidence="3 4">
    <name type="scientific">Neolamprologus brichardi</name>
    <name type="common">Fairy cichlid</name>
    <name type="synonym">Lamprologus brichardi</name>
    <dbReference type="NCBI Taxonomy" id="32507"/>
    <lineage>
        <taxon>Eukaryota</taxon>
        <taxon>Metazoa</taxon>
        <taxon>Chordata</taxon>
        <taxon>Craniata</taxon>
        <taxon>Vertebrata</taxon>
        <taxon>Euteleostomi</taxon>
        <taxon>Actinopterygii</taxon>
        <taxon>Neopterygii</taxon>
        <taxon>Teleostei</taxon>
        <taxon>Neoteleostei</taxon>
        <taxon>Acanthomorphata</taxon>
        <taxon>Ovalentaria</taxon>
        <taxon>Cichlomorphae</taxon>
        <taxon>Cichliformes</taxon>
        <taxon>Cichlidae</taxon>
        <taxon>African cichlids</taxon>
        <taxon>Pseudocrenilabrinae</taxon>
        <taxon>Lamprologini</taxon>
        <taxon>Neolamprologus</taxon>
    </lineage>
</organism>
<dbReference type="PANTHER" id="PTHR45901:SF4">
    <property type="entry name" value="PLAT DOMAIN-CONTAINING PROTEIN"/>
    <property type="match status" value="1"/>
</dbReference>
<keyword evidence="4" id="KW-1185">Reference proteome</keyword>
<dbReference type="AlphaFoldDB" id="A0A3Q4HQQ7"/>
<dbReference type="InterPro" id="IPR036392">
    <property type="entry name" value="PLAT/LH2_dom_sf"/>
</dbReference>
<dbReference type="Pfam" id="PF01477">
    <property type="entry name" value="PLAT"/>
    <property type="match status" value="1"/>
</dbReference>
<accession>A0A3Q4HQQ7</accession>
<dbReference type="SUPFAM" id="SSF49723">
    <property type="entry name" value="Lipase/lipooxygenase domain (PLAT/LH2 domain)"/>
    <property type="match status" value="1"/>
</dbReference>
<feature type="domain" description="PLAT" evidence="2">
    <location>
        <begin position="2"/>
        <end position="116"/>
    </location>
</feature>
<evidence type="ECO:0000256" key="1">
    <source>
        <dbReference type="PROSITE-ProRule" id="PRU00152"/>
    </source>
</evidence>
<dbReference type="InterPro" id="IPR052970">
    <property type="entry name" value="Inner_ear_hair_cell_LOXHD"/>
</dbReference>
<dbReference type="InterPro" id="IPR001024">
    <property type="entry name" value="PLAT/LH2_dom"/>
</dbReference>
<dbReference type="GeneTree" id="ENSGT00940000156796"/>
<dbReference type="Ensembl" id="ENSNBRT00000023828.1">
    <property type="protein sequence ID" value="ENSNBRP00000023218.1"/>
    <property type="gene ID" value="ENSNBRG00000017726.1"/>
</dbReference>
<dbReference type="Proteomes" id="UP000261580">
    <property type="component" value="Unassembled WGS sequence"/>
</dbReference>
<sequence>MAVYKLEVTTGDMKHAGTMDNIYITLFGTEGQSDRTKLDNLGIDFKSGAYTIKTSMSLGKLLLVKAEKDPFFLISEDEWYCSRIVVTTPEGDVVLFPCYRWISRGELVELRGGRGLLKNEMMSCFIPKG</sequence>
<proteinExistence type="predicted"/>
<dbReference type="PANTHER" id="PTHR45901">
    <property type="entry name" value="PROTEIN CBG12474"/>
    <property type="match status" value="1"/>
</dbReference>
<evidence type="ECO:0000313" key="3">
    <source>
        <dbReference type="Ensembl" id="ENSNBRP00000023218.1"/>
    </source>
</evidence>
<name>A0A3Q4HQQ7_NEOBR</name>